<dbReference type="GO" id="GO:0031573">
    <property type="term" value="P:mitotic intra-S DNA damage checkpoint signaling"/>
    <property type="evidence" value="ECO:0007669"/>
    <property type="project" value="TreeGrafter"/>
</dbReference>
<dbReference type="GO" id="GO:0000722">
    <property type="term" value="P:telomere maintenance via recombination"/>
    <property type="evidence" value="ECO:0007669"/>
    <property type="project" value="EnsemblFungi"/>
</dbReference>
<dbReference type="PANTHER" id="PTHR12900">
    <property type="entry name" value="MITOTIC AND DNA DAMAGE CHECKPOINT PROTEIN HUS1"/>
    <property type="match status" value="1"/>
</dbReference>
<reference key="2">
    <citation type="submission" date="2011-08" db="EMBL/GenBank/DDBJ databases">
        <title>Genome sequence of Naumovozyma castellii.</title>
        <authorList>
            <person name="Gordon J.L."/>
            <person name="Armisen D."/>
            <person name="Proux-Wera E."/>
            <person name="OhEigeartaigh S.S."/>
            <person name="Byrne K.P."/>
            <person name="Wolfe K.H."/>
        </authorList>
    </citation>
    <scope>NUCLEOTIDE SEQUENCE</scope>
    <source>
        <strain>Type strain:CBS 4309</strain>
    </source>
</reference>
<dbReference type="GO" id="GO:0035861">
    <property type="term" value="C:site of double-strand break"/>
    <property type="evidence" value="ECO:0007669"/>
    <property type="project" value="TreeGrafter"/>
</dbReference>
<comment type="subcellular location">
    <subcellularLocation>
        <location evidence="1">Nucleus</location>
    </subcellularLocation>
</comment>
<dbReference type="GO" id="GO:0033314">
    <property type="term" value="P:mitotic DNA replication checkpoint signaling"/>
    <property type="evidence" value="ECO:0007669"/>
    <property type="project" value="TreeGrafter"/>
</dbReference>
<dbReference type="RefSeq" id="XP_003676246.1">
    <property type="nucleotide sequence ID" value="XM_003676198.1"/>
</dbReference>
<evidence type="ECO:0000256" key="2">
    <source>
        <dbReference type="ARBA" id="ARBA00023242"/>
    </source>
</evidence>
<evidence type="ECO:0000313" key="5">
    <source>
        <dbReference type="Proteomes" id="UP000001640"/>
    </source>
</evidence>
<dbReference type="PANTHER" id="PTHR12900:SF0">
    <property type="entry name" value="CHECKPOINT PROTEIN"/>
    <property type="match status" value="1"/>
</dbReference>
<reference evidence="4 5" key="1">
    <citation type="journal article" date="2011" name="Proc. Natl. Acad. Sci. U.S.A.">
        <title>Evolutionary erosion of yeast sex chromosomes by mating-type switching accidents.</title>
        <authorList>
            <person name="Gordon J.L."/>
            <person name="Armisen D."/>
            <person name="Proux-Wera E."/>
            <person name="Oheigeartaigh S.S."/>
            <person name="Byrne K.P."/>
            <person name="Wolfe K.H."/>
        </authorList>
    </citation>
    <scope>NUCLEOTIDE SEQUENCE [LARGE SCALE GENOMIC DNA]</scope>
    <source>
        <strain evidence="5">ATCC 76901 / BCRC 22586 / CBS 4309 / NBRC 1992 / NRRL Y-12630</strain>
    </source>
</reference>
<dbReference type="GO" id="GO:0044778">
    <property type="term" value="P:meiotic DNA integrity checkpoint signaling"/>
    <property type="evidence" value="ECO:0007669"/>
    <property type="project" value="TreeGrafter"/>
</dbReference>
<feature type="compositionally biased region" description="Low complexity" evidence="3">
    <location>
        <begin position="300"/>
        <end position="309"/>
    </location>
</feature>
<evidence type="ECO:0000256" key="3">
    <source>
        <dbReference type="SAM" id="MobiDB-lite"/>
    </source>
</evidence>
<dbReference type="eggNOG" id="ENOG502RA7D">
    <property type="taxonomic scope" value="Eukaryota"/>
</dbReference>
<dbReference type="GO" id="GO:0030896">
    <property type="term" value="C:checkpoint clamp complex"/>
    <property type="evidence" value="ECO:0007669"/>
    <property type="project" value="EnsemblFungi"/>
</dbReference>
<feature type="region of interest" description="Disordered" evidence="3">
    <location>
        <begin position="371"/>
        <end position="398"/>
    </location>
</feature>
<dbReference type="InterPro" id="IPR007150">
    <property type="entry name" value="HUS1/Mec3"/>
</dbReference>
<dbReference type="GO" id="GO:0000781">
    <property type="term" value="C:chromosome, telomeric region"/>
    <property type="evidence" value="ECO:0007669"/>
    <property type="project" value="GOC"/>
</dbReference>
<sequence length="487" mass="54858">MKLKLIVNGYENPDDYKLLKTTISTVASLRRTAILRFTIDKLVIISTPRSSTTTAGNNNTVLHGDSGQVWCTIPRDVFNIYSVDSKREASTITMEYNCESLLSVFKRYDRVMNQGSSSDMTIKLRSLSELEMRKSSEKVNNNNDKKSNMRPNPICVLAIFFEEVIQLRNDAHGGGPDSRSNIGGGGNKVIMHSFKVPVKLLYGSQDQKIQEPLINYSQLMMCRLPAMSGENGGSFHNFMKRIDRYSNVTHMKLSGRRERARDSLGDVEENVRLNIIVDELLWNLQISWNGPLNPVIQQQQDEQMLSSQDGPAGMNDSQRSSNAVVSTNNTHSVDVDVPGSFSLSRADSSRSGTANRDAIYEVDMLQIEDSEMVDPRSIRGKRSREETNDEDVPADVTNNPLQDVSEMVERAEQESSHTHEVIICCKDWKVCGRLYSAFEEVVLAISNDESCVLHCSLDRGSLEDMEDLDKQRERGQIIYYMARSRGL</sequence>
<dbReference type="InParanoid" id="G0VE94"/>
<proteinExistence type="predicted"/>
<accession>G0VE94</accession>
<evidence type="ECO:0000256" key="1">
    <source>
        <dbReference type="ARBA" id="ARBA00004123"/>
    </source>
</evidence>
<dbReference type="EMBL" id="HE576755">
    <property type="protein sequence ID" value="CCC69885.1"/>
    <property type="molecule type" value="Genomic_DNA"/>
</dbReference>
<keyword evidence="5" id="KW-1185">Reference proteome</keyword>
<dbReference type="AlphaFoldDB" id="G0VE94"/>
<organism evidence="4 5">
    <name type="scientific">Naumovozyma castellii</name>
    <name type="common">Yeast</name>
    <name type="synonym">Saccharomyces castellii</name>
    <dbReference type="NCBI Taxonomy" id="27288"/>
    <lineage>
        <taxon>Eukaryota</taxon>
        <taxon>Fungi</taxon>
        <taxon>Dikarya</taxon>
        <taxon>Ascomycota</taxon>
        <taxon>Saccharomycotina</taxon>
        <taxon>Saccharomycetes</taxon>
        <taxon>Saccharomycetales</taxon>
        <taxon>Saccharomycetaceae</taxon>
        <taxon>Naumovozyma</taxon>
    </lineage>
</organism>
<dbReference type="GO" id="GO:0006289">
    <property type="term" value="P:nucleotide-excision repair"/>
    <property type="evidence" value="ECO:0007669"/>
    <property type="project" value="TreeGrafter"/>
</dbReference>
<dbReference type="OrthoDB" id="419537at2759"/>
<keyword evidence="2" id="KW-0539">Nucleus</keyword>
<dbReference type="FunCoup" id="G0VE94">
    <property type="interactions" value="264"/>
</dbReference>
<evidence type="ECO:0000313" key="4">
    <source>
        <dbReference type="EMBL" id="CCC69885.1"/>
    </source>
</evidence>
<protein>
    <submittedName>
        <fullName evidence="4">Uncharacterized protein</fullName>
    </submittedName>
</protein>
<dbReference type="Proteomes" id="UP000001640">
    <property type="component" value="Chromosome 4"/>
</dbReference>
<dbReference type="Pfam" id="PF04005">
    <property type="entry name" value="Hus1"/>
    <property type="match status" value="1"/>
</dbReference>
<dbReference type="OMA" id="EPQVWCK"/>
<dbReference type="STRING" id="1064592.G0VE94"/>
<dbReference type="Gene3D" id="3.70.10.10">
    <property type="match status" value="1"/>
</dbReference>
<feature type="compositionally biased region" description="Polar residues" evidence="3">
    <location>
        <begin position="315"/>
        <end position="332"/>
    </location>
</feature>
<dbReference type="KEGG" id="ncs:NCAS_0D03040"/>
<feature type="compositionally biased region" description="Low complexity" evidence="3">
    <location>
        <begin position="340"/>
        <end position="351"/>
    </location>
</feature>
<feature type="region of interest" description="Disordered" evidence="3">
    <location>
        <begin position="300"/>
        <end position="353"/>
    </location>
</feature>
<dbReference type="HOGENOM" id="CLU_597417_0_0_1"/>
<dbReference type="GO" id="GO:0031509">
    <property type="term" value="P:subtelomeric heterochromatin formation"/>
    <property type="evidence" value="ECO:0007669"/>
    <property type="project" value="EnsemblFungi"/>
</dbReference>
<name>G0VE94_NAUCA</name>
<dbReference type="GeneID" id="96903491"/>
<dbReference type="GO" id="GO:0000724">
    <property type="term" value="P:double-strand break repair via homologous recombination"/>
    <property type="evidence" value="ECO:0007669"/>
    <property type="project" value="TreeGrafter"/>
</dbReference>
<dbReference type="GO" id="GO:0003677">
    <property type="term" value="F:DNA binding"/>
    <property type="evidence" value="ECO:0007669"/>
    <property type="project" value="EnsemblFungi"/>
</dbReference>
<gene>
    <name evidence="4" type="primary">NCAS0D03040</name>
    <name evidence="4" type="ordered locus">NCAS_0D03040</name>
</gene>